<evidence type="ECO:0000313" key="13">
    <source>
        <dbReference type="Proteomes" id="UP000051886"/>
    </source>
</evidence>
<dbReference type="InterPro" id="IPR014729">
    <property type="entry name" value="Rossmann-like_a/b/a_fold"/>
</dbReference>
<gene>
    <name evidence="10" type="primary">nadD</name>
    <name evidence="12" type="ORF">IV66_GL000013</name>
</gene>
<dbReference type="NCBIfam" id="NF000841">
    <property type="entry name" value="PRK00071.1-4"/>
    <property type="match status" value="1"/>
</dbReference>
<dbReference type="PANTHER" id="PTHR39321:SF3">
    <property type="entry name" value="PHOSPHOPANTETHEINE ADENYLYLTRANSFERASE"/>
    <property type="match status" value="1"/>
</dbReference>
<keyword evidence="6 10" id="KW-0547">Nucleotide-binding</keyword>
<dbReference type="OrthoDB" id="5295945at2"/>
<keyword evidence="4 10" id="KW-0808">Transferase</keyword>
<name>A0A0R2LLD5_9LACO</name>
<dbReference type="PANTHER" id="PTHR39321">
    <property type="entry name" value="NICOTINATE-NUCLEOTIDE ADENYLYLTRANSFERASE-RELATED"/>
    <property type="match status" value="1"/>
</dbReference>
<evidence type="ECO:0000256" key="5">
    <source>
        <dbReference type="ARBA" id="ARBA00022695"/>
    </source>
</evidence>
<keyword evidence="8 10" id="KW-0520">NAD</keyword>
<evidence type="ECO:0000256" key="3">
    <source>
        <dbReference type="ARBA" id="ARBA00022642"/>
    </source>
</evidence>
<dbReference type="Proteomes" id="UP000051886">
    <property type="component" value="Unassembled WGS sequence"/>
</dbReference>
<evidence type="ECO:0000259" key="11">
    <source>
        <dbReference type="Pfam" id="PF01467"/>
    </source>
</evidence>
<comment type="catalytic activity">
    <reaction evidence="9 10">
        <text>nicotinate beta-D-ribonucleotide + ATP + H(+) = deamido-NAD(+) + diphosphate</text>
        <dbReference type="Rhea" id="RHEA:22860"/>
        <dbReference type="ChEBI" id="CHEBI:15378"/>
        <dbReference type="ChEBI" id="CHEBI:30616"/>
        <dbReference type="ChEBI" id="CHEBI:33019"/>
        <dbReference type="ChEBI" id="CHEBI:57502"/>
        <dbReference type="ChEBI" id="CHEBI:58437"/>
        <dbReference type="EC" id="2.7.7.18"/>
    </reaction>
</comment>
<dbReference type="NCBIfam" id="TIGR00482">
    <property type="entry name" value="nicotinate (nicotinamide) nucleotide adenylyltransferase"/>
    <property type="match status" value="1"/>
</dbReference>
<evidence type="ECO:0000256" key="4">
    <source>
        <dbReference type="ARBA" id="ARBA00022679"/>
    </source>
</evidence>
<evidence type="ECO:0000256" key="6">
    <source>
        <dbReference type="ARBA" id="ARBA00022741"/>
    </source>
</evidence>
<accession>A0A0R2LLD5</accession>
<evidence type="ECO:0000256" key="7">
    <source>
        <dbReference type="ARBA" id="ARBA00022840"/>
    </source>
</evidence>
<dbReference type="GO" id="GO:0004515">
    <property type="term" value="F:nicotinate-nucleotide adenylyltransferase activity"/>
    <property type="evidence" value="ECO:0007669"/>
    <property type="project" value="UniProtKB-UniRule"/>
</dbReference>
<dbReference type="HAMAP" id="MF_00244">
    <property type="entry name" value="NaMN_adenylyltr"/>
    <property type="match status" value="1"/>
</dbReference>
<dbReference type="SUPFAM" id="SSF52374">
    <property type="entry name" value="Nucleotidylyl transferase"/>
    <property type="match status" value="1"/>
</dbReference>
<dbReference type="CDD" id="cd02165">
    <property type="entry name" value="NMNAT"/>
    <property type="match status" value="1"/>
</dbReference>
<sequence length="211" mass="23982">MSTVEIPRVKVTPEVMFGSQRKRVGLMGGTFNPIHNGHLVVAEQVASQLGLDKVVFLPDNLPPHVDHKETISAKDRVNMVRLGIADNENFELNTMEIDRGGVSYTYDTVKELKQRHPEADYYFILGGDMVEYLPKWNKIEQLAKMVKFVGVKRTGAKMQSQYPILWVDVPTIDISSTLIRSKVKQGCSIKYLVPDLVAEYIKKEGLYRERT</sequence>
<dbReference type="Pfam" id="PF01467">
    <property type="entry name" value="CTP_transf_like"/>
    <property type="match status" value="1"/>
</dbReference>
<evidence type="ECO:0000256" key="9">
    <source>
        <dbReference type="ARBA" id="ARBA00048721"/>
    </source>
</evidence>
<evidence type="ECO:0000313" key="12">
    <source>
        <dbReference type="EMBL" id="KRO02590.1"/>
    </source>
</evidence>
<feature type="domain" description="Cytidyltransferase-like" evidence="11">
    <location>
        <begin position="26"/>
        <end position="181"/>
    </location>
</feature>
<dbReference type="EMBL" id="JQCN01000001">
    <property type="protein sequence ID" value="KRO02590.1"/>
    <property type="molecule type" value="Genomic_DNA"/>
</dbReference>
<keyword evidence="7 10" id="KW-0067">ATP-binding</keyword>
<evidence type="ECO:0000256" key="10">
    <source>
        <dbReference type="HAMAP-Rule" id="MF_00244"/>
    </source>
</evidence>
<comment type="similarity">
    <text evidence="10">Belongs to the NadD family.</text>
</comment>
<dbReference type="GO" id="GO:0009435">
    <property type="term" value="P:NAD+ biosynthetic process"/>
    <property type="evidence" value="ECO:0007669"/>
    <property type="project" value="UniProtKB-UniRule"/>
</dbReference>
<dbReference type="PATRIC" id="fig|449659.4.peg.13"/>
<reference evidence="12 13" key="1">
    <citation type="journal article" date="2015" name="Genome Announc.">
        <title>Expanding the biotechnology potential of lactobacilli through comparative genomics of 213 strains and associated genera.</title>
        <authorList>
            <person name="Sun Z."/>
            <person name="Harris H.M."/>
            <person name="McCann A."/>
            <person name="Guo C."/>
            <person name="Argimon S."/>
            <person name="Zhang W."/>
            <person name="Yang X."/>
            <person name="Jeffery I.B."/>
            <person name="Cooney J.C."/>
            <person name="Kagawa T.F."/>
            <person name="Liu W."/>
            <person name="Song Y."/>
            <person name="Salvetti E."/>
            <person name="Wrobel A."/>
            <person name="Rasinkangas P."/>
            <person name="Parkhill J."/>
            <person name="Rea M.C."/>
            <person name="O'Sullivan O."/>
            <person name="Ritari J."/>
            <person name="Douillard F.P."/>
            <person name="Paul Ross R."/>
            <person name="Yang R."/>
            <person name="Briner A.E."/>
            <person name="Felis G.E."/>
            <person name="de Vos W.M."/>
            <person name="Barrangou R."/>
            <person name="Klaenhammer T.R."/>
            <person name="Caufield P.W."/>
            <person name="Cui Y."/>
            <person name="Zhang H."/>
            <person name="O'Toole P.W."/>
        </authorList>
    </citation>
    <scope>NUCLEOTIDE SEQUENCE [LARGE SCALE GENOMIC DNA]</scope>
    <source>
        <strain evidence="12 13">NBRC 103219</strain>
    </source>
</reference>
<dbReference type="UniPathway" id="UPA00253">
    <property type="reaction ID" value="UER00332"/>
</dbReference>
<evidence type="ECO:0000256" key="2">
    <source>
        <dbReference type="ARBA" id="ARBA00005019"/>
    </source>
</evidence>
<evidence type="ECO:0000256" key="1">
    <source>
        <dbReference type="ARBA" id="ARBA00002324"/>
    </source>
</evidence>
<evidence type="ECO:0000256" key="8">
    <source>
        <dbReference type="ARBA" id="ARBA00023027"/>
    </source>
</evidence>
<keyword evidence="13" id="KW-1185">Reference proteome</keyword>
<protein>
    <recommendedName>
        <fullName evidence="10">Probable nicotinate-nucleotide adenylyltransferase</fullName>
        <ecNumber evidence="10">2.7.7.18</ecNumber>
    </recommendedName>
    <alternativeName>
        <fullName evidence="10">Deamido-NAD(+) diphosphorylase</fullName>
    </alternativeName>
    <alternativeName>
        <fullName evidence="10">Deamido-NAD(+) pyrophosphorylase</fullName>
    </alternativeName>
    <alternativeName>
        <fullName evidence="10">Nicotinate mononucleotide adenylyltransferase</fullName>
        <shortName evidence="10">NaMN adenylyltransferase</shortName>
    </alternativeName>
</protein>
<proteinExistence type="inferred from homology"/>
<dbReference type="Gene3D" id="3.40.50.620">
    <property type="entry name" value="HUPs"/>
    <property type="match status" value="1"/>
</dbReference>
<dbReference type="NCBIfam" id="NF000840">
    <property type="entry name" value="PRK00071.1-3"/>
    <property type="match status" value="1"/>
</dbReference>
<comment type="pathway">
    <text evidence="2 10">Cofactor biosynthesis; NAD(+) biosynthesis; deamido-NAD(+) from nicotinate D-ribonucleotide: step 1/1.</text>
</comment>
<dbReference type="InterPro" id="IPR005248">
    <property type="entry name" value="NadD/NMNAT"/>
</dbReference>
<comment type="function">
    <text evidence="1 10">Catalyzes the reversible adenylation of nicotinate mononucleotide (NaMN) to nicotinic acid adenine dinucleotide (NaAD).</text>
</comment>
<keyword evidence="5 10" id="KW-0548">Nucleotidyltransferase</keyword>
<dbReference type="GO" id="GO:0005524">
    <property type="term" value="F:ATP binding"/>
    <property type="evidence" value="ECO:0007669"/>
    <property type="project" value="UniProtKB-KW"/>
</dbReference>
<dbReference type="EC" id="2.7.7.18" evidence="10"/>
<dbReference type="NCBIfam" id="TIGR00125">
    <property type="entry name" value="cyt_tran_rel"/>
    <property type="match status" value="1"/>
</dbReference>
<organism evidence="12 13">
    <name type="scientific">Ligilactobacillus pobuzihii</name>
    <dbReference type="NCBI Taxonomy" id="449659"/>
    <lineage>
        <taxon>Bacteria</taxon>
        <taxon>Bacillati</taxon>
        <taxon>Bacillota</taxon>
        <taxon>Bacilli</taxon>
        <taxon>Lactobacillales</taxon>
        <taxon>Lactobacillaceae</taxon>
        <taxon>Ligilactobacillus</taxon>
    </lineage>
</organism>
<dbReference type="AlphaFoldDB" id="A0A0R2LLD5"/>
<dbReference type="InterPro" id="IPR004821">
    <property type="entry name" value="Cyt_trans-like"/>
</dbReference>
<dbReference type="STRING" id="449659.IV66_GL000013"/>
<dbReference type="RefSeq" id="WP_040532948.1">
    <property type="nucleotide sequence ID" value="NZ_BJYB01000001.1"/>
</dbReference>
<keyword evidence="3 10" id="KW-0662">Pyridine nucleotide biosynthesis</keyword>
<comment type="caution">
    <text evidence="12">The sequence shown here is derived from an EMBL/GenBank/DDBJ whole genome shotgun (WGS) entry which is preliminary data.</text>
</comment>